<dbReference type="PROSITE" id="PS50158">
    <property type="entry name" value="ZF_CCHC"/>
    <property type="match status" value="1"/>
</dbReference>
<feature type="domain" description="ZZ-type" evidence="18">
    <location>
        <begin position="1180"/>
        <end position="1243"/>
    </location>
</feature>
<keyword evidence="9" id="KW-0805">Transcription regulation</keyword>
<dbReference type="InterPro" id="IPR019786">
    <property type="entry name" value="Zinc_finger_PHD-type_CS"/>
</dbReference>
<evidence type="ECO:0000256" key="12">
    <source>
        <dbReference type="ARBA" id="ARBA00023242"/>
    </source>
</evidence>
<keyword evidence="22" id="KW-1185">Reference proteome</keyword>
<feature type="region of interest" description="Disordered" evidence="16">
    <location>
        <begin position="611"/>
        <end position="631"/>
    </location>
</feature>
<name>A0AAU9SH83_THLAR</name>
<feature type="compositionally biased region" description="Basic and acidic residues" evidence="16">
    <location>
        <begin position="646"/>
        <end position="658"/>
    </location>
</feature>
<feature type="compositionally biased region" description="Basic and acidic residues" evidence="16">
    <location>
        <begin position="376"/>
        <end position="396"/>
    </location>
</feature>
<dbReference type="PROSITE" id="PS50135">
    <property type="entry name" value="ZF_ZZ_2"/>
    <property type="match status" value="1"/>
</dbReference>
<dbReference type="EMBL" id="OU466861">
    <property type="protein sequence ID" value="CAH2065891.1"/>
    <property type="molecule type" value="Genomic_DNA"/>
</dbReference>
<evidence type="ECO:0000256" key="10">
    <source>
        <dbReference type="ARBA" id="ARBA00023159"/>
    </source>
</evidence>
<evidence type="ECO:0000256" key="7">
    <source>
        <dbReference type="ARBA" id="ARBA00022833"/>
    </source>
</evidence>
<dbReference type="GO" id="GO:0005667">
    <property type="term" value="C:transcription regulator complex"/>
    <property type="evidence" value="ECO:0007669"/>
    <property type="project" value="TreeGrafter"/>
</dbReference>
<evidence type="ECO:0000256" key="9">
    <source>
        <dbReference type="ARBA" id="ARBA00023015"/>
    </source>
</evidence>
<evidence type="ECO:0000256" key="5">
    <source>
        <dbReference type="ARBA" id="ARBA00022723"/>
    </source>
</evidence>
<feature type="domain" description="CBP/p300-type HAT" evidence="20">
    <location>
        <begin position="862"/>
        <end position="1298"/>
    </location>
</feature>
<evidence type="ECO:0000259" key="17">
    <source>
        <dbReference type="PROSITE" id="PS50134"/>
    </source>
</evidence>
<dbReference type="InterPro" id="IPR013178">
    <property type="entry name" value="Histone_AcTrfase_Rtt109/CBP"/>
</dbReference>
<dbReference type="InterPro" id="IPR001965">
    <property type="entry name" value="Znf_PHD"/>
</dbReference>
<keyword evidence="7" id="KW-0862">Zinc</keyword>
<evidence type="ECO:0000256" key="13">
    <source>
        <dbReference type="ARBA" id="ARBA00023315"/>
    </source>
</evidence>
<dbReference type="SMART" id="SM01250">
    <property type="entry name" value="KAT11"/>
    <property type="match status" value="1"/>
</dbReference>
<dbReference type="SMART" id="SM00291">
    <property type="entry name" value="ZnF_ZZ"/>
    <property type="match status" value="2"/>
</dbReference>
<evidence type="ECO:0000256" key="4">
    <source>
        <dbReference type="ARBA" id="ARBA00022679"/>
    </source>
</evidence>
<keyword evidence="6 15" id="KW-0863">Zinc-finger</keyword>
<feature type="region of interest" description="Disordered" evidence="16">
    <location>
        <begin position="639"/>
        <end position="658"/>
    </location>
</feature>
<gene>
    <name evidence="21" type="ORF">TAV2_LOCUS17601</name>
</gene>
<dbReference type="GO" id="GO:0003713">
    <property type="term" value="F:transcription coactivator activity"/>
    <property type="evidence" value="ECO:0007669"/>
    <property type="project" value="TreeGrafter"/>
</dbReference>
<dbReference type="Pfam" id="PF08214">
    <property type="entry name" value="HAT_KAT11"/>
    <property type="match status" value="1"/>
</dbReference>
<dbReference type="GO" id="GO:0008270">
    <property type="term" value="F:zinc ion binding"/>
    <property type="evidence" value="ECO:0007669"/>
    <property type="project" value="UniProtKB-KW"/>
</dbReference>
<dbReference type="SMART" id="SM00581">
    <property type="entry name" value="PSP"/>
    <property type="match status" value="1"/>
</dbReference>
<evidence type="ECO:0000256" key="15">
    <source>
        <dbReference type="PROSITE-ProRule" id="PRU00228"/>
    </source>
</evidence>
<feature type="compositionally biased region" description="Basic and acidic residues" evidence="16">
    <location>
        <begin position="620"/>
        <end position="630"/>
    </location>
</feature>
<dbReference type="InterPro" id="IPR001878">
    <property type="entry name" value="Znf_CCHC"/>
</dbReference>
<dbReference type="InterPro" id="IPR011011">
    <property type="entry name" value="Znf_FYVE_PHD"/>
</dbReference>
<evidence type="ECO:0000259" key="18">
    <source>
        <dbReference type="PROSITE" id="PS50135"/>
    </source>
</evidence>
<dbReference type="PANTHER" id="PTHR13808">
    <property type="entry name" value="CBP/P300-RELATED"/>
    <property type="match status" value="1"/>
</dbReference>
<evidence type="ECO:0000256" key="16">
    <source>
        <dbReference type="SAM" id="MobiDB-lite"/>
    </source>
</evidence>
<dbReference type="InterPro" id="IPR000433">
    <property type="entry name" value="Znf_ZZ"/>
</dbReference>
<dbReference type="GO" id="GO:0005634">
    <property type="term" value="C:nucleus"/>
    <property type="evidence" value="ECO:0007669"/>
    <property type="project" value="UniProtKB-SubCell"/>
</dbReference>
<feature type="region of interest" description="Disordered" evidence="16">
    <location>
        <begin position="231"/>
        <end position="267"/>
    </location>
</feature>
<feature type="compositionally biased region" description="Polar residues" evidence="16">
    <location>
        <begin position="240"/>
        <end position="256"/>
    </location>
</feature>
<dbReference type="SMART" id="SM00551">
    <property type="entry name" value="ZnF_TAZ"/>
    <property type="match status" value="1"/>
</dbReference>
<proteinExistence type="predicted"/>
<dbReference type="PROSITE" id="PS01359">
    <property type="entry name" value="ZF_PHD_1"/>
    <property type="match status" value="1"/>
</dbReference>
<dbReference type="InterPro" id="IPR013083">
    <property type="entry name" value="Znf_RING/FYVE/PHD"/>
</dbReference>
<comment type="subcellular location">
    <subcellularLocation>
        <location evidence="2">Nucleus</location>
    </subcellularLocation>
</comment>
<evidence type="ECO:0000256" key="11">
    <source>
        <dbReference type="ARBA" id="ARBA00023163"/>
    </source>
</evidence>
<feature type="region of interest" description="Disordered" evidence="16">
    <location>
        <begin position="376"/>
        <end position="403"/>
    </location>
</feature>
<keyword evidence="5" id="KW-0479">Metal-binding</keyword>
<feature type="domain" description="TAZ-type" evidence="17">
    <location>
        <begin position="1364"/>
        <end position="1448"/>
    </location>
</feature>
<dbReference type="EC" id="2.3.1.48" evidence="3"/>
<evidence type="ECO:0000256" key="3">
    <source>
        <dbReference type="ARBA" id="ARBA00013184"/>
    </source>
</evidence>
<dbReference type="PANTHER" id="PTHR13808:SF53">
    <property type="entry name" value="HISTONE ACETYLTRANSFERASE HAC2"/>
    <property type="match status" value="1"/>
</dbReference>
<dbReference type="SMART" id="SM00249">
    <property type="entry name" value="PHD"/>
    <property type="match status" value="1"/>
</dbReference>
<evidence type="ECO:0000313" key="21">
    <source>
        <dbReference type="EMBL" id="CAH2065891.1"/>
    </source>
</evidence>
<dbReference type="Pfam" id="PF02135">
    <property type="entry name" value="zf-TAZ"/>
    <property type="match status" value="1"/>
</dbReference>
<reference evidence="21 22" key="1">
    <citation type="submission" date="2022-03" db="EMBL/GenBank/DDBJ databases">
        <authorList>
            <person name="Nunn A."/>
            <person name="Chopra R."/>
            <person name="Nunn A."/>
            <person name="Contreras Garrido A."/>
        </authorList>
    </citation>
    <scope>NUCLEOTIDE SEQUENCE [LARGE SCALE GENOMIC DNA]</scope>
</reference>
<dbReference type="PROSITE" id="PS50134">
    <property type="entry name" value="ZF_TAZ"/>
    <property type="match status" value="1"/>
</dbReference>
<comment type="catalytic activity">
    <reaction evidence="14">
        <text>L-lysyl-[protein] + acetyl-CoA = N(6)-acetyl-L-lysyl-[protein] + CoA + H(+)</text>
        <dbReference type="Rhea" id="RHEA:45948"/>
        <dbReference type="Rhea" id="RHEA-COMP:9752"/>
        <dbReference type="Rhea" id="RHEA-COMP:10731"/>
        <dbReference type="ChEBI" id="CHEBI:15378"/>
        <dbReference type="ChEBI" id="CHEBI:29969"/>
        <dbReference type="ChEBI" id="CHEBI:57287"/>
        <dbReference type="ChEBI" id="CHEBI:57288"/>
        <dbReference type="ChEBI" id="CHEBI:61930"/>
        <dbReference type="EC" id="2.3.1.48"/>
    </reaction>
</comment>
<evidence type="ECO:0000256" key="8">
    <source>
        <dbReference type="ARBA" id="ARBA00022853"/>
    </source>
</evidence>
<keyword evidence="8" id="KW-0156">Chromatin regulator</keyword>
<feature type="compositionally biased region" description="Polar residues" evidence="16">
    <location>
        <begin position="1"/>
        <end position="17"/>
    </location>
</feature>
<dbReference type="InterPro" id="IPR043145">
    <property type="entry name" value="Znf_ZZ_sf"/>
</dbReference>
<evidence type="ECO:0000256" key="6">
    <source>
        <dbReference type="ARBA" id="ARBA00022771"/>
    </source>
</evidence>
<dbReference type="SUPFAM" id="SSF57933">
    <property type="entry name" value="TAZ domain"/>
    <property type="match status" value="1"/>
</dbReference>
<dbReference type="InterPro" id="IPR006568">
    <property type="entry name" value="PSP_pro-rich"/>
</dbReference>
<evidence type="ECO:0000256" key="14">
    <source>
        <dbReference type="ARBA" id="ARBA00048017"/>
    </source>
</evidence>
<evidence type="ECO:0000256" key="1">
    <source>
        <dbReference type="ARBA" id="ARBA00002581"/>
    </source>
</evidence>
<keyword evidence="12" id="KW-0539">Nucleus</keyword>
<keyword evidence="13" id="KW-0012">Acyltransferase</keyword>
<dbReference type="InterPro" id="IPR000197">
    <property type="entry name" value="Znf_TAZ"/>
</dbReference>
<dbReference type="GO" id="GO:0045944">
    <property type="term" value="P:positive regulation of transcription by RNA polymerase II"/>
    <property type="evidence" value="ECO:0007669"/>
    <property type="project" value="TreeGrafter"/>
</dbReference>
<dbReference type="Gene3D" id="3.30.60.90">
    <property type="match status" value="2"/>
</dbReference>
<dbReference type="Pfam" id="PF00628">
    <property type="entry name" value="PHD"/>
    <property type="match status" value="1"/>
</dbReference>
<evidence type="ECO:0000256" key="2">
    <source>
        <dbReference type="ARBA" id="ARBA00004123"/>
    </source>
</evidence>
<feature type="compositionally biased region" description="Acidic residues" evidence="16">
    <location>
        <begin position="323"/>
        <end position="336"/>
    </location>
</feature>
<dbReference type="Gene3D" id="1.20.1020.10">
    <property type="entry name" value="TAZ domain"/>
    <property type="match status" value="1"/>
</dbReference>
<comment type="function">
    <text evidence="1">Acetyltransferase enzyme. Acetylates histones, giving a specific tag for transcriptional activation.</text>
</comment>
<evidence type="ECO:0000313" key="22">
    <source>
        <dbReference type="Proteomes" id="UP000836841"/>
    </source>
</evidence>
<dbReference type="InterPro" id="IPR035898">
    <property type="entry name" value="TAZ_dom_sf"/>
</dbReference>
<sequence length="1459" mass="166253">MAASSGSGLQIQKNDLNSDVDGERNTDMGMEEDMDLTEDDFRNVSGQFSGIANACVPKTYLCSVDSPLTKTGVKRARTISDEQQPSVHVTYKHLTRASKQKLESLLQQWSEWEAEQNYLSEDEEPVLESGDETYFPALRVGLQKTSSVSFWFDCQTGRNSLKKFVPVESSTTPLYNRGGFTIGLDSADGSSNLEGGLEIIDDPPRCFNCGAYSHSLRECTKPFDRAAVSIARRQHKSKRNQTSGSRLQSRYYQSPQGGKYDGLKPGSLDAETRQLLGLGELDPPPWLHRMREIGYPPGYLAVEDDHLSGITIFGEEETKTETEEGEKEEGEVTTEDGEILEKASPQEPQMKMTVEFPGINAPIPENADSWKWEQRKSSGHGYYHDQHHQPRDHRGEMGPPGVELSSSYPPRYVIRYDHGFGSSTGFDKWESERRWNVQNQLFIIRHNLMLPLERYRGMMPTYLNPRPNQSDIDMFNQELNMLPNLNVVTSDRGVKYQMFLGETFQPETGYHPSKRQRIETQIKLNRPPWNDSLRLPSLQVCLDPTSPVVEQKVPVPMKSFEEVSSCGGRCFHTPTTPVSSSFAVEEVSETVSGGSDVTKLDVMDISPLDDKHVQGLGTSKDVKRSSENKHPTRVYSLEDLFSSKRGTQEEEKPKKQEKLDVVEPMKCDEQSKCEAIADTASLEKRNKRDVSLVERFTEEEIRLHIKSFKEGSVQGGIKETAELKEEPCQLCGEGPLMFPAVPIYCSLCSRRIKEKSVYYIPEEKISDAQHQLCNPCHTRCRSKFSLFGISITKANMLKKNNAENQDPEEWVCCGSCGNWQHQICGLYNLDKDIDKTGDYICPYCLLEERKSINNTGFLDNTDLGAKDLPETILSHFIEQRLFKRLKEERHQTAKATGKSINDVSEPNDLTLRVVFSADKNSYVNKNFAEFLQKEHYPSEFPYRSKVILLFQKVEGVDICIFALFIQEFGSECSQPNQRSIYILYLDSVKYFRPERVTFSGEALRTFVYHEILIGYLEYCKIRGFTTGYIWACPPPKGEDYIMYSHPKTQQTPNTKKLRQWYVSMLDKAVEQRVVTNVTNLYERFFVSTEESTCNITAARLPYFEGSFWSYNAELLVQEIEKEGNSELQKKVKSLTRRALKGMMSSKSKDSVDADDAKNILLMQKLEKMISQNKEDFMVVELNYSCTRCSEVILSGLRWFCEKCKNLQLCERCHDAEQELPREHTHTVNGNEKHRLSKAQVNGIQSTTEDNDVILENNMLESRQAFLGFSQKHNYSFDTLRRAKHSSMMILHHLHTSNKQHHHCSENSSRLFQVTCTACEKDVSKTIYYSCLICSGYRACTGCFTKNTTLRHNHLFPMAPTTHGTPPKTVGSLGVLDALLHAVSCRPTAANSCSYPKCNVVKTLFNHSVVCEIKDRGACNICMNLWKMLRVHAYHCYDPTCPIPRCRDMKEHFARNGVRP</sequence>
<organism evidence="21 22">
    <name type="scientific">Thlaspi arvense</name>
    <name type="common">Field penny-cress</name>
    <dbReference type="NCBI Taxonomy" id="13288"/>
    <lineage>
        <taxon>Eukaryota</taxon>
        <taxon>Viridiplantae</taxon>
        <taxon>Streptophyta</taxon>
        <taxon>Embryophyta</taxon>
        <taxon>Tracheophyta</taxon>
        <taxon>Spermatophyta</taxon>
        <taxon>Magnoliopsida</taxon>
        <taxon>eudicotyledons</taxon>
        <taxon>Gunneridae</taxon>
        <taxon>Pentapetalae</taxon>
        <taxon>rosids</taxon>
        <taxon>malvids</taxon>
        <taxon>Brassicales</taxon>
        <taxon>Brassicaceae</taxon>
        <taxon>Thlaspideae</taxon>
        <taxon>Thlaspi</taxon>
    </lineage>
</organism>
<dbReference type="InterPro" id="IPR019787">
    <property type="entry name" value="Znf_PHD-finger"/>
</dbReference>
<keyword evidence="10" id="KW-0010">Activator</keyword>
<dbReference type="GO" id="GO:0031490">
    <property type="term" value="F:chromatin DNA binding"/>
    <property type="evidence" value="ECO:0007669"/>
    <property type="project" value="TreeGrafter"/>
</dbReference>
<dbReference type="Proteomes" id="UP000836841">
    <property type="component" value="Chromosome 5"/>
</dbReference>
<evidence type="ECO:0000259" key="20">
    <source>
        <dbReference type="PROSITE" id="PS51727"/>
    </source>
</evidence>
<feature type="region of interest" description="Disordered" evidence="16">
    <location>
        <begin position="317"/>
        <end position="336"/>
    </location>
</feature>
<dbReference type="SUPFAM" id="SSF57903">
    <property type="entry name" value="FYVE/PHD zinc finger"/>
    <property type="match status" value="1"/>
</dbReference>
<dbReference type="Pfam" id="PF04046">
    <property type="entry name" value="PSP"/>
    <property type="match status" value="1"/>
</dbReference>
<dbReference type="InterPro" id="IPR031162">
    <property type="entry name" value="CBP_P300_HAT"/>
</dbReference>
<keyword evidence="11" id="KW-0804">Transcription</keyword>
<feature type="domain" description="CCHC-type" evidence="19">
    <location>
        <begin position="205"/>
        <end position="221"/>
    </location>
</feature>
<protein>
    <recommendedName>
        <fullName evidence="3">histone acetyltransferase</fullName>
        <ecNumber evidence="3">2.3.1.48</ecNumber>
    </recommendedName>
</protein>
<dbReference type="GO" id="GO:0004402">
    <property type="term" value="F:histone acetyltransferase activity"/>
    <property type="evidence" value="ECO:0007669"/>
    <property type="project" value="InterPro"/>
</dbReference>
<dbReference type="PROSITE" id="PS51727">
    <property type="entry name" value="CBP_P300_HAT"/>
    <property type="match status" value="1"/>
</dbReference>
<dbReference type="Gene3D" id="3.30.40.10">
    <property type="entry name" value="Zinc/RING finger domain, C3HC4 (zinc finger)"/>
    <property type="match status" value="1"/>
</dbReference>
<accession>A0AAU9SH83</accession>
<dbReference type="SUPFAM" id="SSF57850">
    <property type="entry name" value="RING/U-box"/>
    <property type="match status" value="2"/>
</dbReference>
<dbReference type="GO" id="GO:0000123">
    <property type="term" value="C:histone acetyltransferase complex"/>
    <property type="evidence" value="ECO:0007669"/>
    <property type="project" value="TreeGrafter"/>
</dbReference>
<dbReference type="PROSITE" id="PS01357">
    <property type="entry name" value="ZF_ZZ_1"/>
    <property type="match status" value="1"/>
</dbReference>
<feature type="region of interest" description="Disordered" evidence="16">
    <location>
        <begin position="1"/>
        <end position="31"/>
    </location>
</feature>
<keyword evidence="4" id="KW-0808">Transferase</keyword>
<evidence type="ECO:0000259" key="19">
    <source>
        <dbReference type="PROSITE" id="PS50158"/>
    </source>
</evidence>